<dbReference type="Proteomes" id="UP000651475">
    <property type="component" value="Unassembled WGS sequence"/>
</dbReference>
<keyword evidence="7" id="KW-0449">Lipoprotein</keyword>
<feature type="non-terminal residue" evidence="8">
    <location>
        <position position="1"/>
    </location>
</feature>
<keyword evidence="5" id="KW-0564">Palmitate</keyword>
<proteinExistence type="inferred from homology"/>
<name>A0ABR7DWL8_9BACT</name>
<keyword evidence="4" id="KW-0472">Membrane</keyword>
<dbReference type="RefSeq" id="WP_186931724.1">
    <property type="nucleotide sequence ID" value="NZ_JACOOJ010000116.1"/>
</dbReference>
<evidence type="ECO:0000256" key="4">
    <source>
        <dbReference type="ARBA" id="ARBA00023136"/>
    </source>
</evidence>
<reference evidence="8 9" key="1">
    <citation type="submission" date="2020-08" db="EMBL/GenBank/DDBJ databases">
        <title>Genome public.</title>
        <authorList>
            <person name="Liu C."/>
            <person name="Sun Q."/>
        </authorList>
    </citation>
    <scope>NUCLEOTIDE SEQUENCE [LARGE SCALE GENOMIC DNA]</scope>
    <source>
        <strain evidence="8 9">NSJ-79</strain>
    </source>
</reference>
<keyword evidence="6" id="KW-0998">Cell outer membrane</keyword>
<evidence type="ECO:0000313" key="9">
    <source>
        <dbReference type="Proteomes" id="UP000651475"/>
    </source>
</evidence>
<keyword evidence="9" id="KW-1185">Reference proteome</keyword>
<evidence type="ECO:0000256" key="1">
    <source>
        <dbReference type="ARBA" id="ARBA00004442"/>
    </source>
</evidence>
<evidence type="ECO:0000256" key="7">
    <source>
        <dbReference type="ARBA" id="ARBA00023288"/>
    </source>
</evidence>
<dbReference type="EMBL" id="JACOOJ010000116">
    <property type="protein sequence ID" value="MBC5635193.1"/>
    <property type="molecule type" value="Genomic_DNA"/>
</dbReference>
<organism evidence="8 9">
    <name type="scientific">Parabacteroides hominis</name>
    <dbReference type="NCBI Taxonomy" id="2763057"/>
    <lineage>
        <taxon>Bacteria</taxon>
        <taxon>Pseudomonadati</taxon>
        <taxon>Bacteroidota</taxon>
        <taxon>Bacteroidia</taxon>
        <taxon>Bacteroidales</taxon>
        <taxon>Tannerellaceae</taxon>
        <taxon>Parabacteroides</taxon>
    </lineage>
</organism>
<comment type="subcellular location">
    <subcellularLocation>
        <location evidence="1">Cell outer membrane</location>
    </subcellularLocation>
</comment>
<keyword evidence="3" id="KW-0732">Signal</keyword>
<protein>
    <submittedName>
        <fullName evidence="8">FimB/Mfa2 family fimbrial subunit</fullName>
    </submittedName>
</protein>
<evidence type="ECO:0000313" key="8">
    <source>
        <dbReference type="EMBL" id="MBC5635193.1"/>
    </source>
</evidence>
<dbReference type="Pfam" id="PF08842">
    <property type="entry name" value="Mfa2"/>
    <property type="match status" value="1"/>
</dbReference>
<evidence type="ECO:0000256" key="6">
    <source>
        <dbReference type="ARBA" id="ARBA00023237"/>
    </source>
</evidence>
<evidence type="ECO:0000256" key="5">
    <source>
        <dbReference type="ARBA" id="ARBA00023139"/>
    </source>
</evidence>
<comment type="similarity">
    <text evidence="2">Belongs to the bacteroidetes fimbrillin superfamily. FimB/Mfa2 family.</text>
</comment>
<feature type="non-terminal residue" evidence="8">
    <location>
        <position position="186"/>
    </location>
</feature>
<gene>
    <name evidence="8" type="ORF">H8S65_20900</name>
</gene>
<accession>A0ABR7DWL8</accession>
<comment type="caution">
    <text evidence="8">The sequence shown here is derived from an EMBL/GenBank/DDBJ whole genome shotgun (WGS) entry which is preliminary data.</text>
</comment>
<sequence>ENEEISNMNRANIISDLQVSLKQNNGVANNLPGDLFYGQIVLHRSSTKATAQELKIERKVSSMSILAKGALKVYDSKEGNYYYKIKRTKSSFNCNGELTGNDIEYIIPATLNESGNLTTGTFSILPAENMTIELYRDDVLVLSSENVKNSENVAANEGEQTNIVFDLSRNNINISVSDWGTVVQYV</sequence>
<evidence type="ECO:0000256" key="2">
    <source>
        <dbReference type="ARBA" id="ARBA00007248"/>
    </source>
</evidence>
<evidence type="ECO:0000256" key="3">
    <source>
        <dbReference type="ARBA" id="ARBA00022729"/>
    </source>
</evidence>
<dbReference type="InterPro" id="IPR014941">
    <property type="entry name" value="FimB/Mfa2/Mfa3"/>
</dbReference>